<accession>A0ABP9C3X2</accession>
<sequence length="287" mass="30765">MKNFQKNIALTKTNTTSSSCDPPSVNVVGVPEGLAEDCTVDFYQTIIWQGSCPIQITYTYMGHSCPGGGGSGSGSGSSYGSGSGSSNIPPPYGAPTITIPFKGNQVDPTQELKCFNKTQTAKFTIFVQQPNPNTRNVHGPNEVGHTFIGIEQNGIKRYLGFYPDSPMASLIGSQNSEIHDNSTTLYHVSLTKMMTTAELTNVISYIKNYPQTYDLNNFNCTDFAIEVAKKAGITLPKTKGSYNFVVGTFNGHNPGDLGEDIRTLTLPTGVTRNMSGGNSPQKTGTCN</sequence>
<keyword evidence="3" id="KW-1185">Reference proteome</keyword>
<evidence type="ECO:0000256" key="1">
    <source>
        <dbReference type="SAM" id="MobiDB-lite"/>
    </source>
</evidence>
<evidence type="ECO:0000313" key="3">
    <source>
        <dbReference type="Proteomes" id="UP001501411"/>
    </source>
</evidence>
<comment type="caution">
    <text evidence="2">The sequence shown here is derived from an EMBL/GenBank/DDBJ whole genome shotgun (WGS) entry which is preliminary data.</text>
</comment>
<dbReference type="Proteomes" id="UP001501411">
    <property type="component" value="Unassembled WGS sequence"/>
</dbReference>
<dbReference type="RefSeq" id="WP_345233671.1">
    <property type="nucleotide sequence ID" value="NZ_BAABIQ010000043.1"/>
</dbReference>
<evidence type="ECO:0008006" key="4">
    <source>
        <dbReference type="Google" id="ProtNLM"/>
    </source>
</evidence>
<gene>
    <name evidence="2" type="ORF">GCM10023231_34490</name>
</gene>
<protein>
    <recommendedName>
        <fullName evidence="4">DUF4105 domain-containing protein</fullName>
    </recommendedName>
</protein>
<feature type="region of interest" description="Disordered" evidence="1">
    <location>
        <begin position="69"/>
        <end position="101"/>
    </location>
</feature>
<feature type="compositionally biased region" description="Gly residues" evidence="1">
    <location>
        <begin position="69"/>
        <end position="83"/>
    </location>
</feature>
<proteinExistence type="predicted"/>
<name>A0ABP9C3X2_9SPHI</name>
<reference evidence="3" key="1">
    <citation type="journal article" date="2019" name="Int. J. Syst. Evol. Microbiol.">
        <title>The Global Catalogue of Microorganisms (GCM) 10K type strain sequencing project: providing services to taxonomists for standard genome sequencing and annotation.</title>
        <authorList>
            <consortium name="The Broad Institute Genomics Platform"/>
            <consortium name="The Broad Institute Genome Sequencing Center for Infectious Disease"/>
            <person name="Wu L."/>
            <person name="Ma J."/>
        </authorList>
    </citation>
    <scope>NUCLEOTIDE SEQUENCE [LARGE SCALE GENOMIC DNA]</scope>
    <source>
        <strain evidence="3">JCM 18200</strain>
    </source>
</reference>
<organism evidence="2 3">
    <name type="scientific">Olivibacter ginsenosidimutans</name>
    <dbReference type="NCBI Taxonomy" id="1176537"/>
    <lineage>
        <taxon>Bacteria</taxon>
        <taxon>Pseudomonadati</taxon>
        <taxon>Bacteroidota</taxon>
        <taxon>Sphingobacteriia</taxon>
        <taxon>Sphingobacteriales</taxon>
        <taxon>Sphingobacteriaceae</taxon>
        <taxon>Olivibacter</taxon>
    </lineage>
</organism>
<evidence type="ECO:0000313" key="2">
    <source>
        <dbReference type="EMBL" id="GAA4802657.1"/>
    </source>
</evidence>
<dbReference type="EMBL" id="BAABIQ010000043">
    <property type="protein sequence ID" value="GAA4802657.1"/>
    <property type="molecule type" value="Genomic_DNA"/>
</dbReference>